<reference evidence="3 4" key="1">
    <citation type="submission" date="2020-07" db="EMBL/GenBank/DDBJ databases">
        <title>Genome of Haloechinothrix sp.</title>
        <authorList>
            <person name="Tang S.-K."/>
            <person name="Yang L."/>
            <person name="Zhu W.-Y."/>
        </authorList>
    </citation>
    <scope>NUCLEOTIDE SEQUENCE [LARGE SCALE GENOMIC DNA]</scope>
    <source>
        <strain evidence="3 4">YIM 98757</strain>
    </source>
</reference>
<dbReference type="Pfam" id="PF00733">
    <property type="entry name" value="Asn_synthase"/>
    <property type="match status" value="1"/>
</dbReference>
<feature type="domain" description="Asparagine synthetase" evidence="2">
    <location>
        <begin position="229"/>
        <end position="559"/>
    </location>
</feature>
<proteinExistence type="predicted"/>
<evidence type="ECO:0000256" key="1">
    <source>
        <dbReference type="SAM" id="MobiDB-lite"/>
    </source>
</evidence>
<dbReference type="InterPro" id="IPR014729">
    <property type="entry name" value="Rossmann-like_a/b/a_fold"/>
</dbReference>
<organism evidence="3 4">
    <name type="scientific">Haloechinothrix aidingensis</name>
    <dbReference type="NCBI Taxonomy" id="2752311"/>
    <lineage>
        <taxon>Bacteria</taxon>
        <taxon>Bacillati</taxon>
        <taxon>Actinomycetota</taxon>
        <taxon>Actinomycetes</taxon>
        <taxon>Pseudonocardiales</taxon>
        <taxon>Pseudonocardiaceae</taxon>
        <taxon>Haloechinothrix</taxon>
    </lineage>
</organism>
<evidence type="ECO:0000313" key="4">
    <source>
        <dbReference type="Proteomes" id="UP000582974"/>
    </source>
</evidence>
<feature type="region of interest" description="Disordered" evidence="1">
    <location>
        <begin position="1"/>
        <end position="29"/>
    </location>
</feature>
<dbReference type="GO" id="GO:0006529">
    <property type="term" value="P:asparagine biosynthetic process"/>
    <property type="evidence" value="ECO:0007669"/>
    <property type="project" value="InterPro"/>
</dbReference>
<dbReference type="InterPro" id="IPR001962">
    <property type="entry name" value="Asn_synthase"/>
</dbReference>
<evidence type="ECO:0000313" key="3">
    <source>
        <dbReference type="EMBL" id="MBA0123928.1"/>
    </source>
</evidence>
<protein>
    <recommendedName>
        <fullName evidence="2">Asparagine synthetase domain-containing protein</fullName>
    </recommendedName>
</protein>
<dbReference type="GO" id="GO:0004066">
    <property type="term" value="F:asparagine synthase (glutamine-hydrolyzing) activity"/>
    <property type="evidence" value="ECO:0007669"/>
    <property type="project" value="InterPro"/>
</dbReference>
<dbReference type="AlphaFoldDB" id="A0A838A4S6"/>
<evidence type="ECO:0000259" key="2">
    <source>
        <dbReference type="Pfam" id="PF00733"/>
    </source>
</evidence>
<dbReference type="Gene3D" id="3.40.50.620">
    <property type="entry name" value="HUPs"/>
    <property type="match status" value="1"/>
</dbReference>
<dbReference type="Proteomes" id="UP000582974">
    <property type="component" value="Unassembled WGS sequence"/>
</dbReference>
<sequence length="579" mass="61596">MDSDPAQLHPARVEQAQRDPVERDPSPHDQARVRVCGSIGHAADDRVAAMSALLGDPPTVLDRATAALRGTATARWTSTGAEAASWSPTPLPEKLPADARHIAEQHDAFSLVVPDSGDPYLHAGISGAAPVYVDTAGETTGGAPGTYLCSHVEPLARTRRGPLRPDWDAWAQVLAMGGPLEGRTPFAGIRRLPPYARLTATAGGACEITTTGWPWPEVTSSSAASLDTVRDALTASVGALGERARFAPLLSGGWDSRILTALAARTEGTGLTAWTTSSDTGTVLEELVSAKVAGTLGIEHAIVPARRDRFSHDLAYFTGAVEHQTSFHVWLVPLATALAGNGATVLDGLGGGVFVGGAFPDSGSDLPVLDRRFTRMAKYLDAVGDVLHPNVAGQVAERTRASFDTVAEPLAEHPYGNTFTAYLTRTLPGISLSPFGLLSRGNPVATPFLDDSVVRAALAIPHAEHAEGALYAPLLRPLAPELAELPTAAEIPQARRHHRRRVASPEAAERFRELLTREPVRGLLAPGFAAAGTETWRRMLGRTNQQHLIRSLATMSLWFERHEDLLGDLSPDELREPVT</sequence>
<dbReference type="EMBL" id="JACCKD010000001">
    <property type="protein sequence ID" value="MBA0123928.1"/>
    <property type="molecule type" value="Genomic_DNA"/>
</dbReference>
<gene>
    <name evidence="3" type="ORF">H0B56_00035</name>
</gene>
<dbReference type="SUPFAM" id="SSF52402">
    <property type="entry name" value="Adenine nucleotide alpha hydrolases-like"/>
    <property type="match status" value="1"/>
</dbReference>
<accession>A0A838A4S6</accession>
<keyword evidence="4" id="KW-1185">Reference proteome</keyword>
<dbReference type="RefSeq" id="WP_180890858.1">
    <property type="nucleotide sequence ID" value="NZ_JACCKD010000001.1"/>
</dbReference>
<comment type="caution">
    <text evidence="3">The sequence shown here is derived from an EMBL/GenBank/DDBJ whole genome shotgun (WGS) entry which is preliminary data.</text>
</comment>
<feature type="compositionally biased region" description="Basic and acidic residues" evidence="1">
    <location>
        <begin position="11"/>
        <end position="29"/>
    </location>
</feature>
<name>A0A838A4S6_9PSEU</name>